<accession>A0A8H6XPZ6</accession>
<reference evidence="1" key="1">
    <citation type="submission" date="2020-05" db="EMBL/GenBank/DDBJ databases">
        <title>Mycena genomes resolve the evolution of fungal bioluminescence.</title>
        <authorList>
            <person name="Tsai I.J."/>
        </authorList>
    </citation>
    <scope>NUCLEOTIDE SEQUENCE</scope>
    <source>
        <strain evidence="1">160909Yilan</strain>
    </source>
</reference>
<name>A0A8H6XPZ6_9AGAR</name>
<organism evidence="1 2">
    <name type="scientific">Mycena sanguinolenta</name>
    <dbReference type="NCBI Taxonomy" id="230812"/>
    <lineage>
        <taxon>Eukaryota</taxon>
        <taxon>Fungi</taxon>
        <taxon>Dikarya</taxon>
        <taxon>Basidiomycota</taxon>
        <taxon>Agaricomycotina</taxon>
        <taxon>Agaricomycetes</taxon>
        <taxon>Agaricomycetidae</taxon>
        <taxon>Agaricales</taxon>
        <taxon>Marasmiineae</taxon>
        <taxon>Mycenaceae</taxon>
        <taxon>Mycena</taxon>
    </lineage>
</organism>
<proteinExistence type="predicted"/>
<comment type="caution">
    <text evidence="1">The sequence shown here is derived from an EMBL/GenBank/DDBJ whole genome shotgun (WGS) entry which is preliminary data.</text>
</comment>
<evidence type="ECO:0000313" key="2">
    <source>
        <dbReference type="Proteomes" id="UP000623467"/>
    </source>
</evidence>
<protein>
    <submittedName>
        <fullName evidence="1">Uncharacterized protein</fullName>
    </submittedName>
</protein>
<sequence length="285" mass="32214">MCLQTPSLLLGLPTELRLQIYDGVVHLPIDCEVARRPSSQQPGPAQPAPVLSIPWLSLALVCKTITEELRDYLHTSGNTTYELEIDNTDPKQKQRSIPKTVTWRRIPCPPSSVRTLKANLVLHFGTRFWGCGGPMPILSQLYQVLNHFIHNGPFLARQSPLVNRIHLSTLIVQLCVKNPDPEERRAQGRQPYDKAFVDKQKKRHRGRLQTYVSRVVARGLLFGAVDKIVCRWAEGEFDDDDKVREWEVSSQEIGDMTEWEQYGFEWGVPGSSSLAGQSSQSDVST</sequence>
<dbReference type="Proteomes" id="UP000623467">
    <property type="component" value="Unassembled WGS sequence"/>
</dbReference>
<dbReference type="EMBL" id="JACAZH010000021">
    <property type="protein sequence ID" value="KAF7344624.1"/>
    <property type="molecule type" value="Genomic_DNA"/>
</dbReference>
<dbReference type="AlphaFoldDB" id="A0A8H6XPZ6"/>
<keyword evidence="2" id="KW-1185">Reference proteome</keyword>
<gene>
    <name evidence="1" type="ORF">MSAN_01944700</name>
</gene>
<dbReference type="OrthoDB" id="2907484at2759"/>
<evidence type="ECO:0000313" key="1">
    <source>
        <dbReference type="EMBL" id="KAF7344624.1"/>
    </source>
</evidence>